<dbReference type="Proteomes" id="UP001194580">
    <property type="component" value="Unassembled WGS sequence"/>
</dbReference>
<evidence type="ECO:0000313" key="2">
    <source>
        <dbReference type="Proteomes" id="UP001194580"/>
    </source>
</evidence>
<dbReference type="AlphaFoldDB" id="A0AAD4DBX5"/>
<dbReference type="EMBL" id="JAAAIL010000672">
    <property type="protein sequence ID" value="KAG0273951.1"/>
    <property type="molecule type" value="Genomic_DNA"/>
</dbReference>
<keyword evidence="2" id="KW-1185">Reference proteome</keyword>
<protein>
    <submittedName>
        <fullName evidence="1">Uncharacterized protein</fullName>
    </submittedName>
</protein>
<evidence type="ECO:0000313" key="1">
    <source>
        <dbReference type="EMBL" id="KAG0273951.1"/>
    </source>
</evidence>
<sequence>MGMSDRAAGVGLETTTCLDSKHYRHFFEIDLFRAYLHGILDEIHISEDGETPFDRIVDAIMEYACYPGALSANYMSYNNAMFCTKRRPFIDLLFGYYGNYDKEVSTISDDRSTRYKFRSSMQPNGLVVNRLA</sequence>
<organism evidence="1 2">
    <name type="scientific">Linnemannia exigua</name>
    <dbReference type="NCBI Taxonomy" id="604196"/>
    <lineage>
        <taxon>Eukaryota</taxon>
        <taxon>Fungi</taxon>
        <taxon>Fungi incertae sedis</taxon>
        <taxon>Mucoromycota</taxon>
        <taxon>Mortierellomycotina</taxon>
        <taxon>Mortierellomycetes</taxon>
        <taxon>Mortierellales</taxon>
        <taxon>Mortierellaceae</taxon>
        <taxon>Linnemannia</taxon>
    </lineage>
</organism>
<comment type="caution">
    <text evidence="1">The sequence shown here is derived from an EMBL/GenBank/DDBJ whole genome shotgun (WGS) entry which is preliminary data.</text>
</comment>
<name>A0AAD4DBX5_9FUNG</name>
<accession>A0AAD4DBX5</accession>
<proteinExistence type="predicted"/>
<reference evidence="1" key="1">
    <citation type="journal article" date="2020" name="Fungal Divers.">
        <title>Resolving the Mortierellaceae phylogeny through synthesis of multi-gene phylogenetics and phylogenomics.</title>
        <authorList>
            <person name="Vandepol N."/>
            <person name="Liber J."/>
            <person name="Desiro A."/>
            <person name="Na H."/>
            <person name="Kennedy M."/>
            <person name="Barry K."/>
            <person name="Grigoriev I.V."/>
            <person name="Miller A.N."/>
            <person name="O'Donnell K."/>
            <person name="Stajich J.E."/>
            <person name="Bonito G."/>
        </authorList>
    </citation>
    <scope>NUCLEOTIDE SEQUENCE</scope>
    <source>
        <strain evidence="1">NRRL 28262</strain>
    </source>
</reference>
<gene>
    <name evidence="1" type="ORF">BGZ95_010251</name>
</gene>